<dbReference type="GO" id="GO:0015031">
    <property type="term" value="P:protein transport"/>
    <property type="evidence" value="ECO:0007669"/>
    <property type="project" value="InterPro"/>
</dbReference>
<feature type="non-terminal residue" evidence="2">
    <location>
        <position position="80"/>
    </location>
</feature>
<dbReference type="AlphaFoldDB" id="A0A6G2DGF4"/>
<dbReference type="InterPro" id="IPR002208">
    <property type="entry name" value="SecY/SEC61-alpha"/>
</dbReference>
<organism evidence="2 3">
    <name type="scientific">Streptococcus pneumoniae</name>
    <dbReference type="NCBI Taxonomy" id="1313"/>
    <lineage>
        <taxon>Bacteria</taxon>
        <taxon>Bacillati</taxon>
        <taxon>Bacillota</taxon>
        <taxon>Bacilli</taxon>
        <taxon>Lactobacillales</taxon>
        <taxon>Streptococcaceae</taxon>
        <taxon>Streptococcus</taxon>
    </lineage>
</organism>
<dbReference type="Pfam" id="PF00344">
    <property type="entry name" value="SecY"/>
    <property type="match status" value="1"/>
</dbReference>
<dbReference type="Gene3D" id="1.10.3370.10">
    <property type="entry name" value="SecY subunit domain"/>
    <property type="match status" value="1"/>
</dbReference>
<feature type="non-terminal residue" evidence="2">
    <location>
        <position position="1"/>
    </location>
</feature>
<reference evidence="2 3" key="1">
    <citation type="submission" date="2019-11" db="EMBL/GenBank/DDBJ databases">
        <title>Growth characteristics of pneumococcus vary with the chemical composition of the capsule and with environmental conditions.</title>
        <authorList>
            <person name="Tothpal A."/>
            <person name="Desobry K."/>
            <person name="Joshi S."/>
            <person name="Wyllie A.L."/>
            <person name="Weinberger D.M."/>
        </authorList>
    </citation>
    <scope>NUCLEOTIDE SEQUENCE [LARGE SCALE GENOMIC DNA]</scope>
    <source>
        <strain evidence="3">pnumococcus19F</strain>
    </source>
</reference>
<accession>A0A6G2DGF4</accession>
<name>A0A6G2DGF4_STREE</name>
<protein>
    <submittedName>
        <fullName evidence="2">Accessory Sec system protein translocase subunit SecY2</fullName>
    </submittedName>
</protein>
<dbReference type="SUPFAM" id="SSF103491">
    <property type="entry name" value="Preprotein translocase SecY subunit"/>
    <property type="match status" value="1"/>
</dbReference>
<keyword evidence="1" id="KW-0812">Transmembrane</keyword>
<sequence length="80" mass="9140">IVLFLLGIAFAFVNMNGEQIADKMKKSGEYIYDIYPGEDTALYINRLVLRFAVIGSIYILLMAGIPMLIILYEPRYMQLS</sequence>
<evidence type="ECO:0000256" key="1">
    <source>
        <dbReference type="SAM" id="Phobius"/>
    </source>
</evidence>
<dbReference type="EMBL" id="WNHQ01002417">
    <property type="protein sequence ID" value="MTV75623.1"/>
    <property type="molecule type" value="Genomic_DNA"/>
</dbReference>
<gene>
    <name evidence="2" type="ORF">GM540_16965</name>
</gene>
<keyword evidence="1" id="KW-0472">Membrane</keyword>
<keyword evidence="1" id="KW-1133">Transmembrane helix</keyword>
<evidence type="ECO:0000313" key="3">
    <source>
        <dbReference type="Proteomes" id="UP000483094"/>
    </source>
</evidence>
<evidence type="ECO:0000313" key="2">
    <source>
        <dbReference type="EMBL" id="MTV75623.1"/>
    </source>
</evidence>
<dbReference type="InterPro" id="IPR023201">
    <property type="entry name" value="SecY_dom_sf"/>
</dbReference>
<dbReference type="Proteomes" id="UP000483094">
    <property type="component" value="Unassembled WGS sequence"/>
</dbReference>
<comment type="caution">
    <text evidence="2">The sequence shown here is derived from an EMBL/GenBank/DDBJ whole genome shotgun (WGS) entry which is preliminary data.</text>
</comment>
<feature type="transmembrane region" description="Helical" evidence="1">
    <location>
        <begin position="47"/>
        <end position="72"/>
    </location>
</feature>
<proteinExistence type="predicted"/>
<dbReference type="GO" id="GO:0016020">
    <property type="term" value="C:membrane"/>
    <property type="evidence" value="ECO:0007669"/>
    <property type="project" value="InterPro"/>
</dbReference>